<organism evidence="1 2">
    <name type="scientific">Pseudo-nitzschia multistriata</name>
    <dbReference type="NCBI Taxonomy" id="183589"/>
    <lineage>
        <taxon>Eukaryota</taxon>
        <taxon>Sar</taxon>
        <taxon>Stramenopiles</taxon>
        <taxon>Ochrophyta</taxon>
        <taxon>Bacillariophyta</taxon>
        <taxon>Bacillariophyceae</taxon>
        <taxon>Bacillariophycidae</taxon>
        <taxon>Bacillariales</taxon>
        <taxon>Bacillariaceae</taxon>
        <taxon>Pseudo-nitzschia</taxon>
    </lineage>
</organism>
<dbReference type="AlphaFoldDB" id="A0A448Z604"/>
<name>A0A448Z604_9STRA</name>
<reference evidence="1 2" key="1">
    <citation type="submission" date="2019-01" db="EMBL/GenBank/DDBJ databases">
        <authorList>
            <person name="Ferrante I. M."/>
        </authorList>
    </citation>
    <scope>NUCLEOTIDE SEQUENCE [LARGE SCALE GENOMIC DNA]</scope>
    <source>
        <strain evidence="1 2">B856</strain>
    </source>
</reference>
<dbReference type="Proteomes" id="UP000291116">
    <property type="component" value="Unassembled WGS sequence"/>
</dbReference>
<evidence type="ECO:0000313" key="1">
    <source>
        <dbReference type="EMBL" id="VEU37463.1"/>
    </source>
</evidence>
<evidence type="ECO:0000313" key="2">
    <source>
        <dbReference type="Proteomes" id="UP000291116"/>
    </source>
</evidence>
<dbReference type="EMBL" id="CAACVS010000126">
    <property type="protein sequence ID" value="VEU37463.1"/>
    <property type="molecule type" value="Genomic_DNA"/>
</dbReference>
<sequence>MAVILEGCYKINNEGMLDVGHDILLTKNTLYLMMPDDCTFAQLFQSVWGTSFLVTDEPDLPERSNTQNTELHKIIELNVFVQGNSMHDEWLSKTFNISDDTLDIFSGKNSAFCVCFDLDSDGGRASDWFFQPKRSKVVGIHQGVDLTLGIRNYNSTLTNNIEIRFVFFSLLRKDGSGGKSLFR</sequence>
<protein>
    <submittedName>
        <fullName evidence="1">Uncharacterized protein</fullName>
    </submittedName>
</protein>
<accession>A0A448Z604</accession>
<proteinExistence type="predicted"/>
<keyword evidence="2" id="KW-1185">Reference proteome</keyword>
<gene>
    <name evidence="1" type="ORF">PSNMU_V1.4_AUG-EV-PASAV3_0042820</name>
</gene>